<name>A0A813D7Z9_POLGL</name>
<dbReference type="EMBL" id="CAJNNV010001216">
    <property type="protein sequence ID" value="CAE8584529.1"/>
    <property type="molecule type" value="Genomic_DNA"/>
</dbReference>
<comment type="caution">
    <text evidence="1">The sequence shown here is derived from an EMBL/GenBank/DDBJ whole genome shotgun (WGS) entry which is preliminary data.</text>
</comment>
<reference evidence="1" key="1">
    <citation type="submission" date="2021-02" db="EMBL/GenBank/DDBJ databases">
        <authorList>
            <person name="Dougan E. K."/>
            <person name="Rhodes N."/>
            <person name="Thang M."/>
            <person name="Chan C."/>
        </authorList>
    </citation>
    <scope>NUCLEOTIDE SEQUENCE</scope>
</reference>
<organism evidence="1 2">
    <name type="scientific">Polarella glacialis</name>
    <name type="common">Dinoflagellate</name>
    <dbReference type="NCBI Taxonomy" id="89957"/>
    <lineage>
        <taxon>Eukaryota</taxon>
        <taxon>Sar</taxon>
        <taxon>Alveolata</taxon>
        <taxon>Dinophyceae</taxon>
        <taxon>Suessiales</taxon>
        <taxon>Suessiaceae</taxon>
        <taxon>Polarella</taxon>
    </lineage>
</organism>
<proteinExistence type="predicted"/>
<evidence type="ECO:0000313" key="1">
    <source>
        <dbReference type="EMBL" id="CAE8584529.1"/>
    </source>
</evidence>
<sequence>MLHVATSLLSSLTPSIGPLLPPWRYGMCIPAGTEAPLLANVLLGDDGLLMHDHVLGVIDSIDAAFDTALLLTQRAGPDSCRQVLVASSICCLIACFGTVSSCQ</sequence>
<evidence type="ECO:0000313" key="2">
    <source>
        <dbReference type="Proteomes" id="UP000654075"/>
    </source>
</evidence>
<dbReference type="AlphaFoldDB" id="A0A813D7Z9"/>
<accession>A0A813D7Z9</accession>
<keyword evidence="2" id="KW-1185">Reference proteome</keyword>
<protein>
    <submittedName>
        <fullName evidence="1">Uncharacterized protein</fullName>
    </submittedName>
</protein>
<gene>
    <name evidence="1" type="ORF">PGLA1383_LOCUS3460</name>
</gene>
<dbReference type="Proteomes" id="UP000654075">
    <property type="component" value="Unassembled WGS sequence"/>
</dbReference>